<organism evidence="1 2">
    <name type="scientific">Paenisporosarcina cavernae</name>
    <dbReference type="NCBI Taxonomy" id="2320858"/>
    <lineage>
        <taxon>Bacteria</taxon>
        <taxon>Bacillati</taxon>
        <taxon>Bacillota</taxon>
        <taxon>Bacilli</taxon>
        <taxon>Bacillales</taxon>
        <taxon>Caryophanaceae</taxon>
        <taxon>Paenisporosarcina</taxon>
    </lineage>
</organism>
<evidence type="ECO:0008006" key="3">
    <source>
        <dbReference type="Google" id="ProtNLM"/>
    </source>
</evidence>
<reference evidence="2" key="1">
    <citation type="submission" date="2018-09" db="EMBL/GenBank/DDBJ databases">
        <authorList>
            <person name="Zhu H."/>
        </authorList>
    </citation>
    <scope>NUCLEOTIDE SEQUENCE [LARGE SCALE GENOMIC DNA]</scope>
    <source>
        <strain evidence="2">K2R23-3</strain>
    </source>
</reference>
<evidence type="ECO:0000313" key="2">
    <source>
        <dbReference type="Proteomes" id="UP000265725"/>
    </source>
</evidence>
<dbReference type="Proteomes" id="UP000265725">
    <property type="component" value="Chromosome"/>
</dbReference>
<sequence length="337" mass="38637">MSVKKNTYVDGRKLVIVKKIQNNYRITFHSSYGRKHLQTFHEHKIPIRRVHIANETIHFVVSSNDYLKVKEYFHRHHITFQSEIIPKWNFLHVSIPHQLGSLLFISLPIIFSLFLWEIEIVDEELERKEEISQLLSQLPIKQGQPLTNVPKDDVVRRTILSKHTDIAWIHLFRDGGKLTIRIQSSPDPIITANRPAKPSDLVAQRKAIVSSFKLSSGERVVSMHDSVSKGELLVKGTIETPDGPAVIGAEGSVLGEFWIERSFSLSTKQKIVSRDRYLNEILLPIIAKNTIMSLSSDGEIIQEKVLHIEWTNDTVKGKILYLVKDRISSYRIISQGD</sequence>
<protein>
    <recommendedName>
        <fullName evidence="3">Stage IV sporulation protein</fullName>
    </recommendedName>
</protein>
<dbReference type="AlphaFoldDB" id="A0A385YSJ4"/>
<dbReference type="InterPro" id="IPR010690">
    <property type="entry name" value="YqfD"/>
</dbReference>
<proteinExistence type="predicted"/>
<keyword evidence="2" id="KW-1185">Reference proteome</keyword>
<evidence type="ECO:0000313" key="1">
    <source>
        <dbReference type="EMBL" id="AYC29616.1"/>
    </source>
</evidence>
<dbReference type="EMBL" id="CP032418">
    <property type="protein sequence ID" value="AYC29616.1"/>
    <property type="molecule type" value="Genomic_DNA"/>
</dbReference>
<accession>A0A385YSJ4</accession>
<name>A0A385YSJ4_9BACL</name>
<dbReference type="KEGG" id="paek:D3873_06845"/>
<dbReference type="Pfam" id="PF06898">
    <property type="entry name" value="YqfD"/>
    <property type="match status" value="1"/>
</dbReference>
<gene>
    <name evidence="1" type="ORF">D3873_06845</name>
</gene>
<dbReference type="OrthoDB" id="1640349at2"/>